<dbReference type="PATRIC" id="fig|35623.3.peg.897"/>
<dbReference type="GO" id="GO:0004073">
    <property type="term" value="F:aspartate-semialdehyde dehydrogenase activity"/>
    <property type="evidence" value="ECO:0007669"/>
    <property type="project" value="UniProtKB-UniRule"/>
</dbReference>
<dbReference type="UniPathway" id="UPA00050">
    <property type="reaction ID" value="UER00463"/>
</dbReference>
<dbReference type="CDD" id="cd02316">
    <property type="entry name" value="VcASADH2_like_N"/>
    <property type="match status" value="1"/>
</dbReference>
<protein>
    <recommendedName>
        <fullName evidence="6 15">Aspartate-semialdehyde dehydrogenase</fullName>
        <ecNumber evidence="6 15">1.2.1.11</ecNumber>
    </recommendedName>
</protein>
<evidence type="ECO:0000256" key="1">
    <source>
        <dbReference type="ARBA" id="ARBA00005021"/>
    </source>
</evidence>
<dbReference type="PIRSF" id="PIRSF000148">
    <property type="entry name" value="ASA_dh"/>
    <property type="match status" value="1"/>
</dbReference>
<comment type="pathway">
    <text evidence="2">Amino-acid biosynthesis; L-lysine biosynthesis via DAP pathway; (S)-tetrahydrodipicolinate from L-aspartate: step 2/4.</text>
</comment>
<evidence type="ECO:0000256" key="7">
    <source>
        <dbReference type="ARBA" id="ARBA00022605"/>
    </source>
</evidence>
<dbReference type="UniPathway" id="UPA00051">
    <property type="reaction ID" value="UER00464"/>
</dbReference>
<evidence type="ECO:0000256" key="10">
    <source>
        <dbReference type="ARBA" id="ARBA00022915"/>
    </source>
</evidence>
<evidence type="ECO:0000256" key="13">
    <source>
        <dbReference type="ARBA" id="ARBA00023167"/>
    </source>
</evidence>
<evidence type="ECO:0000256" key="16">
    <source>
        <dbReference type="PIRSR" id="PIRSR000148-1"/>
    </source>
</evidence>
<comment type="catalytic activity">
    <reaction evidence="14">
        <text>L-aspartate 4-semialdehyde + phosphate + NADP(+) = 4-phospho-L-aspartate + NADPH + H(+)</text>
        <dbReference type="Rhea" id="RHEA:24284"/>
        <dbReference type="ChEBI" id="CHEBI:15378"/>
        <dbReference type="ChEBI" id="CHEBI:43474"/>
        <dbReference type="ChEBI" id="CHEBI:57535"/>
        <dbReference type="ChEBI" id="CHEBI:57783"/>
        <dbReference type="ChEBI" id="CHEBI:58349"/>
        <dbReference type="ChEBI" id="CHEBI:537519"/>
        <dbReference type="EC" id="1.2.1.11"/>
    </reaction>
</comment>
<dbReference type="UniPathway" id="UPA00034">
    <property type="reaction ID" value="UER00016"/>
</dbReference>
<evidence type="ECO:0000256" key="15">
    <source>
        <dbReference type="NCBIfam" id="TIGR01296"/>
    </source>
</evidence>
<dbReference type="Gene3D" id="3.40.50.720">
    <property type="entry name" value="NAD(P)-binding Rossmann-like Domain"/>
    <property type="match status" value="1"/>
</dbReference>
<feature type="active site" description="Acyl-thioester intermediate" evidence="16">
    <location>
        <position position="130"/>
    </location>
</feature>
<dbReference type="FunCoup" id="A0A061AH77">
    <property type="interactions" value="287"/>
</dbReference>
<evidence type="ECO:0000313" key="18">
    <source>
        <dbReference type="EMBL" id="CDR30971.1"/>
    </source>
</evidence>
<dbReference type="NCBIfam" id="NF011456">
    <property type="entry name" value="PRK14874.1"/>
    <property type="match status" value="1"/>
</dbReference>
<dbReference type="SMART" id="SM00859">
    <property type="entry name" value="Semialdhyde_dh"/>
    <property type="match status" value="1"/>
</dbReference>
<dbReference type="InterPro" id="IPR036291">
    <property type="entry name" value="NAD(P)-bd_dom_sf"/>
</dbReference>
<dbReference type="EMBL" id="LK028559">
    <property type="protein sequence ID" value="CDR30971.1"/>
    <property type="molecule type" value="Genomic_DNA"/>
</dbReference>
<proteinExistence type="inferred from homology"/>
<keyword evidence="19" id="KW-1185">Reference proteome</keyword>
<dbReference type="STRING" id="35623.Aocu_08980"/>
<evidence type="ECO:0000313" key="19">
    <source>
        <dbReference type="Proteomes" id="UP000032434"/>
    </source>
</evidence>
<evidence type="ECO:0000256" key="5">
    <source>
        <dbReference type="ARBA" id="ARBA00011738"/>
    </source>
</evidence>
<dbReference type="InterPro" id="IPR012280">
    <property type="entry name" value="Semialdhyde_DH_dimer_dom"/>
</dbReference>
<dbReference type="KEGG" id="aoc:Aocu_08980"/>
<evidence type="ECO:0000259" key="17">
    <source>
        <dbReference type="SMART" id="SM00859"/>
    </source>
</evidence>
<dbReference type="NCBIfam" id="TIGR01296">
    <property type="entry name" value="asd_B"/>
    <property type="match status" value="1"/>
</dbReference>
<dbReference type="PROSITE" id="PS01103">
    <property type="entry name" value="ASD"/>
    <property type="match status" value="1"/>
</dbReference>
<comment type="similarity">
    <text evidence="4">Belongs to the aspartate-semialdehyde dehydrogenase family.</text>
</comment>
<keyword evidence="13" id="KW-0486">Methionine biosynthesis</keyword>
<dbReference type="EC" id="1.2.1.11" evidence="6 15"/>
<accession>A0A061AH77</accession>
<feature type="domain" description="Semialdehyde dehydrogenase NAD-binding" evidence="17">
    <location>
        <begin position="5"/>
        <end position="121"/>
    </location>
</feature>
<feature type="active site" description="Proton acceptor" evidence="16">
    <location>
        <position position="236"/>
    </location>
</feature>
<gene>
    <name evidence="18" type="primary">asd</name>
    <name evidence="18" type="ORF">Aocu_08980</name>
</gene>
<dbReference type="GO" id="GO:0009097">
    <property type="term" value="P:isoleucine biosynthetic process"/>
    <property type="evidence" value="ECO:0007669"/>
    <property type="project" value="UniProtKB-UniRule"/>
</dbReference>
<keyword evidence="10" id="KW-0220">Diaminopimelate biosynthesis</keyword>
<dbReference type="CDD" id="cd18131">
    <property type="entry name" value="ASADH_C_bac_euk_like"/>
    <property type="match status" value="1"/>
</dbReference>
<keyword evidence="7" id="KW-0028">Amino-acid biosynthesis</keyword>
<dbReference type="GO" id="GO:0009089">
    <property type="term" value="P:lysine biosynthetic process via diaminopimelate"/>
    <property type="evidence" value="ECO:0007669"/>
    <property type="project" value="UniProtKB-UniRule"/>
</dbReference>
<evidence type="ECO:0000256" key="12">
    <source>
        <dbReference type="ARBA" id="ARBA00023154"/>
    </source>
</evidence>
<keyword evidence="12" id="KW-0457">Lysine biosynthesis</keyword>
<evidence type="ECO:0000256" key="2">
    <source>
        <dbReference type="ARBA" id="ARBA00005076"/>
    </source>
</evidence>
<dbReference type="Pfam" id="PF01118">
    <property type="entry name" value="Semialdhyde_dh"/>
    <property type="match status" value="1"/>
</dbReference>
<dbReference type="SUPFAM" id="SSF51735">
    <property type="entry name" value="NAD(P)-binding Rossmann-fold domains"/>
    <property type="match status" value="1"/>
</dbReference>
<dbReference type="HOGENOM" id="CLU_049966_0_1_14"/>
<evidence type="ECO:0000256" key="14">
    <source>
        <dbReference type="ARBA" id="ARBA00047891"/>
    </source>
</evidence>
<dbReference type="GO" id="GO:0046983">
    <property type="term" value="F:protein dimerization activity"/>
    <property type="evidence" value="ECO:0007669"/>
    <property type="project" value="InterPro"/>
</dbReference>
<comment type="subunit">
    <text evidence="5">Homodimer.</text>
</comment>
<keyword evidence="11" id="KW-0560">Oxidoreductase</keyword>
<sequence length="330" mass="37309">MRDIQIGIVGATGLVGQTMLKVLESYKLPISNVRLYASSRSKGEIVYFNEKPLVIQELTEHFVNDKLDIVLFAVDSDIAKIYAPMAAKKHIYVIDNSSAFRMHENIKLIVPEVNINILEKDDYLIANPNCSTIQSVVPLKVIKDLFGLEEVDYTSYQAVSGSGHPGLKDLDRTKEGLEPIFYPKSIYENVIPQIDHFTENGFTKEELKMVNETRKILNQDVFVSATCVRVPVRVGHSVSMKVTTKKPVDLEELIQAFQEKSFIKVYKDPTFPTPKDLMDSDDVHIGRIRMDLNYPNKLLLWTVADNVRKGAASNAVQIAEYIIKEFLSNV</sequence>
<comment type="pathway">
    <text evidence="3">Amino-acid biosynthesis; L-threonine biosynthesis; L-threonine from L-aspartate: step 2/5.</text>
</comment>
<comment type="pathway">
    <text evidence="1">Amino-acid biosynthesis; L-methionine biosynthesis via de novo pathway; L-homoserine from L-aspartate: step 2/3.</text>
</comment>
<dbReference type="RefSeq" id="WP_045749439.1">
    <property type="nucleotide sequence ID" value="NZ_FUZK01000001.1"/>
</dbReference>
<dbReference type="GO" id="GO:0051287">
    <property type="term" value="F:NAD binding"/>
    <property type="evidence" value="ECO:0007669"/>
    <property type="project" value="InterPro"/>
</dbReference>
<name>A0A061AH77_9MOLU</name>
<dbReference type="PANTHER" id="PTHR46278">
    <property type="entry name" value="DEHYDROGENASE, PUTATIVE-RELATED"/>
    <property type="match status" value="1"/>
</dbReference>
<dbReference type="GO" id="GO:0050661">
    <property type="term" value="F:NADP binding"/>
    <property type="evidence" value="ECO:0007669"/>
    <property type="project" value="InterPro"/>
</dbReference>
<dbReference type="InterPro" id="IPR005986">
    <property type="entry name" value="Asp_semialdehyde_DH_beta"/>
</dbReference>
<dbReference type="SUPFAM" id="SSF55347">
    <property type="entry name" value="Glyceraldehyde-3-phosphate dehydrogenase-like, C-terminal domain"/>
    <property type="match status" value="1"/>
</dbReference>
<dbReference type="InParanoid" id="A0A061AH77"/>
<keyword evidence="8" id="KW-0791">Threonine biosynthesis</keyword>
<dbReference type="GO" id="GO:0009088">
    <property type="term" value="P:threonine biosynthetic process"/>
    <property type="evidence" value="ECO:0007669"/>
    <property type="project" value="UniProtKB-UniRule"/>
</dbReference>
<evidence type="ECO:0000256" key="11">
    <source>
        <dbReference type="ARBA" id="ARBA00023002"/>
    </source>
</evidence>
<evidence type="ECO:0000256" key="6">
    <source>
        <dbReference type="ARBA" id="ARBA00013120"/>
    </source>
</evidence>
<dbReference type="PANTHER" id="PTHR46278:SF2">
    <property type="entry name" value="ASPARTATE-SEMIALDEHYDE DEHYDROGENASE"/>
    <property type="match status" value="1"/>
</dbReference>
<evidence type="ECO:0000256" key="8">
    <source>
        <dbReference type="ARBA" id="ARBA00022697"/>
    </source>
</evidence>
<evidence type="ECO:0000256" key="9">
    <source>
        <dbReference type="ARBA" id="ARBA00022857"/>
    </source>
</evidence>
<dbReference type="OrthoDB" id="9805684at2"/>
<reference evidence="19" key="1">
    <citation type="submission" date="2014-05" db="EMBL/GenBank/DDBJ databases">
        <authorList>
            <person name="Kube M."/>
        </authorList>
    </citation>
    <scope>NUCLEOTIDE SEQUENCE [LARGE SCALE GENOMIC DNA]</scope>
</reference>
<keyword evidence="9" id="KW-0521">NADP</keyword>
<dbReference type="GO" id="GO:0019877">
    <property type="term" value="P:diaminopimelate biosynthetic process"/>
    <property type="evidence" value="ECO:0007669"/>
    <property type="project" value="UniProtKB-KW"/>
</dbReference>
<dbReference type="InterPro" id="IPR000534">
    <property type="entry name" value="Semialdehyde_DH_NAD-bd"/>
</dbReference>
<evidence type="ECO:0000256" key="4">
    <source>
        <dbReference type="ARBA" id="ARBA00010584"/>
    </source>
</evidence>
<dbReference type="Proteomes" id="UP000032434">
    <property type="component" value="Chromosome 1"/>
</dbReference>
<evidence type="ECO:0000256" key="3">
    <source>
        <dbReference type="ARBA" id="ARBA00005097"/>
    </source>
</evidence>
<dbReference type="Gene3D" id="3.30.360.10">
    <property type="entry name" value="Dihydrodipicolinate Reductase, domain 2"/>
    <property type="match status" value="1"/>
</dbReference>
<dbReference type="InterPro" id="IPR000319">
    <property type="entry name" value="Asp-semialdehyde_DH_CS"/>
</dbReference>
<dbReference type="Pfam" id="PF02774">
    <property type="entry name" value="Semialdhyde_dhC"/>
    <property type="match status" value="1"/>
</dbReference>
<dbReference type="AlphaFoldDB" id="A0A061AH77"/>
<organism evidence="18 19">
    <name type="scientific">Acholeplasma oculi</name>
    <dbReference type="NCBI Taxonomy" id="35623"/>
    <lineage>
        <taxon>Bacteria</taxon>
        <taxon>Bacillati</taxon>
        <taxon>Mycoplasmatota</taxon>
        <taxon>Mollicutes</taxon>
        <taxon>Acholeplasmatales</taxon>
        <taxon>Acholeplasmataceae</taxon>
        <taxon>Acholeplasma</taxon>
    </lineage>
</organism>
<dbReference type="GO" id="GO:0009086">
    <property type="term" value="P:methionine biosynthetic process"/>
    <property type="evidence" value="ECO:0007669"/>
    <property type="project" value="UniProtKB-UniRule"/>
</dbReference>